<dbReference type="OrthoDB" id="45673at2759"/>
<comment type="caution">
    <text evidence="1">The sequence shown here is derived from an EMBL/GenBank/DDBJ whole genome shotgun (WGS) entry which is preliminary data.</text>
</comment>
<organism evidence="1 2">
    <name type="scientific">Nitzschia inconspicua</name>
    <dbReference type="NCBI Taxonomy" id="303405"/>
    <lineage>
        <taxon>Eukaryota</taxon>
        <taxon>Sar</taxon>
        <taxon>Stramenopiles</taxon>
        <taxon>Ochrophyta</taxon>
        <taxon>Bacillariophyta</taxon>
        <taxon>Bacillariophyceae</taxon>
        <taxon>Bacillariophycidae</taxon>
        <taxon>Bacillariales</taxon>
        <taxon>Bacillariaceae</taxon>
        <taxon>Nitzschia</taxon>
    </lineage>
</organism>
<gene>
    <name evidence="1" type="ORF">IV203_029485</name>
</gene>
<dbReference type="EMBL" id="JAGRRH010000007">
    <property type="protein sequence ID" value="KAG7366815.1"/>
    <property type="molecule type" value="Genomic_DNA"/>
</dbReference>
<dbReference type="AlphaFoldDB" id="A0A9K3LQP7"/>
<name>A0A9K3LQP7_9STRA</name>
<evidence type="ECO:0000313" key="2">
    <source>
        <dbReference type="Proteomes" id="UP000693970"/>
    </source>
</evidence>
<evidence type="ECO:0000313" key="1">
    <source>
        <dbReference type="EMBL" id="KAG7366815.1"/>
    </source>
</evidence>
<dbReference type="Proteomes" id="UP000693970">
    <property type="component" value="Unassembled WGS sequence"/>
</dbReference>
<accession>A0A9K3LQP7</accession>
<keyword evidence="2" id="KW-1185">Reference proteome</keyword>
<sequence length="97" mass="10495">MFSTLGRRALPGVTRSRFGHAGVRRTLAEDASKPAVSAKPPPRGAGLLSRISSFLVGAGLTALATQFYIFQELREGNKIMIAKQKELDARLKKLEGN</sequence>
<protein>
    <submittedName>
        <fullName evidence="1">Uncharacterized protein</fullName>
    </submittedName>
</protein>
<reference evidence="1" key="1">
    <citation type="journal article" date="2021" name="Sci. Rep.">
        <title>Diploid genomic architecture of Nitzschia inconspicua, an elite biomass production diatom.</title>
        <authorList>
            <person name="Oliver A."/>
            <person name="Podell S."/>
            <person name="Pinowska A."/>
            <person name="Traller J.C."/>
            <person name="Smith S.R."/>
            <person name="McClure R."/>
            <person name="Beliaev A."/>
            <person name="Bohutskyi P."/>
            <person name="Hill E.A."/>
            <person name="Rabines A."/>
            <person name="Zheng H."/>
            <person name="Allen L.Z."/>
            <person name="Kuo A."/>
            <person name="Grigoriev I.V."/>
            <person name="Allen A.E."/>
            <person name="Hazlebeck D."/>
            <person name="Allen E.E."/>
        </authorList>
    </citation>
    <scope>NUCLEOTIDE SEQUENCE</scope>
    <source>
        <strain evidence="1">Hildebrandi</strain>
    </source>
</reference>
<proteinExistence type="predicted"/>
<reference evidence="1" key="2">
    <citation type="submission" date="2021-04" db="EMBL/GenBank/DDBJ databases">
        <authorList>
            <person name="Podell S."/>
        </authorList>
    </citation>
    <scope>NUCLEOTIDE SEQUENCE</scope>
    <source>
        <strain evidence="1">Hildebrandi</strain>
    </source>
</reference>